<evidence type="ECO:0000256" key="4">
    <source>
        <dbReference type="SAM" id="MobiDB-lite"/>
    </source>
</evidence>
<name>A0A8J7SNK5_9PROT</name>
<dbReference type="EMBL" id="JAGMWN010000005">
    <property type="protein sequence ID" value="MBP5857721.1"/>
    <property type="molecule type" value="Genomic_DNA"/>
</dbReference>
<keyword evidence="2" id="KW-0238">DNA-binding</keyword>
<comment type="caution">
    <text evidence="6">The sequence shown here is derived from an EMBL/GenBank/DDBJ whole genome shotgun (WGS) entry which is preliminary data.</text>
</comment>
<evidence type="ECO:0000313" key="7">
    <source>
        <dbReference type="Proteomes" id="UP000672602"/>
    </source>
</evidence>
<dbReference type="RefSeq" id="WP_210682306.1">
    <property type="nucleotide sequence ID" value="NZ_JAGMWN010000005.1"/>
</dbReference>
<proteinExistence type="predicted"/>
<dbReference type="InterPro" id="IPR018062">
    <property type="entry name" value="HTH_AraC-typ_CS"/>
</dbReference>
<keyword evidence="1" id="KW-0805">Transcription regulation</keyword>
<feature type="region of interest" description="Disordered" evidence="4">
    <location>
        <begin position="1"/>
        <end position="20"/>
    </location>
</feature>
<organism evidence="6 7">
    <name type="scientific">Marivibrio halodurans</name>
    <dbReference type="NCBI Taxonomy" id="2039722"/>
    <lineage>
        <taxon>Bacteria</taxon>
        <taxon>Pseudomonadati</taxon>
        <taxon>Pseudomonadota</taxon>
        <taxon>Alphaproteobacteria</taxon>
        <taxon>Rhodospirillales</taxon>
        <taxon>Rhodospirillaceae</taxon>
        <taxon>Marivibrio</taxon>
    </lineage>
</organism>
<dbReference type="Proteomes" id="UP000672602">
    <property type="component" value="Unassembled WGS sequence"/>
</dbReference>
<dbReference type="InterPro" id="IPR020449">
    <property type="entry name" value="Tscrpt_reg_AraC-type_HTH"/>
</dbReference>
<evidence type="ECO:0000256" key="3">
    <source>
        <dbReference type="ARBA" id="ARBA00023163"/>
    </source>
</evidence>
<dbReference type="PANTHER" id="PTHR46796:SF13">
    <property type="entry name" value="HTH-TYPE TRANSCRIPTIONAL ACTIVATOR RHAS"/>
    <property type="match status" value="1"/>
</dbReference>
<dbReference type="SMART" id="SM00342">
    <property type="entry name" value="HTH_ARAC"/>
    <property type="match status" value="1"/>
</dbReference>
<dbReference type="PRINTS" id="PR00032">
    <property type="entry name" value="HTHARAC"/>
</dbReference>
<dbReference type="PROSITE" id="PS01124">
    <property type="entry name" value="HTH_ARAC_FAMILY_2"/>
    <property type="match status" value="1"/>
</dbReference>
<evidence type="ECO:0000259" key="5">
    <source>
        <dbReference type="PROSITE" id="PS01124"/>
    </source>
</evidence>
<dbReference type="PANTHER" id="PTHR46796">
    <property type="entry name" value="HTH-TYPE TRANSCRIPTIONAL ACTIVATOR RHAS-RELATED"/>
    <property type="match status" value="1"/>
</dbReference>
<dbReference type="GO" id="GO:0043565">
    <property type="term" value="F:sequence-specific DNA binding"/>
    <property type="evidence" value="ECO:0007669"/>
    <property type="project" value="InterPro"/>
</dbReference>
<keyword evidence="3" id="KW-0804">Transcription</keyword>
<protein>
    <submittedName>
        <fullName evidence="6">GlxA family transcriptional regulator</fullName>
    </submittedName>
</protein>
<evidence type="ECO:0000256" key="2">
    <source>
        <dbReference type="ARBA" id="ARBA00023125"/>
    </source>
</evidence>
<dbReference type="InterPro" id="IPR018060">
    <property type="entry name" value="HTH_AraC"/>
</dbReference>
<dbReference type="CDD" id="cd03136">
    <property type="entry name" value="GATase1_AraC_ArgR_like"/>
    <property type="match status" value="1"/>
</dbReference>
<evidence type="ECO:0000313" key="6">
    <source>
        <dbReference type="EMBL" id="MBP5857721.1"/>
    </source>
</evidence>
<keyword evidence="7" id="KW-1185">Reference proteome</keyword>
<dbReference type="Pfam" id="PF12833">
    <property type="entry name" value="HTH_18"/>
    <property type="match status" value="1"/>
</dbReference>
<accession>A0A8J7SNK5</accession>
<reference evidence="6" key="1">
    <citation type="submission" date="2021-04" db="EMBL/GenBank/DDBJ databases">
        <authorList>
            <person name="Zhang D.-C."/>
        </authorList>
    </citation>
    <scope>NUCLEOTIDE SEQUENCE</scope>
    <source>
        <strain evidence="6">CGMCC 1.15697</strain>
    </source>
</reference>
<sequence>MRITPFQGTDTPRVTTGLGGLGVREPRGGRAALNVGIVLLPRFTLNAFASFVDALRLAADERDRSRPIQCAWTVMSETGQSVPASCGVEVSVQSAFRDPAAFDYILAVGGLLEHDMTADAAVAAYLKRADAAGVPLIGLCTAVFTMIRAGLMQGRRCCVSWLHYHELLEASDSVTPDASQLYVIDGNRITCAGGVGSARLAARLIEKHVGRDWAHKALSIMMVDGVRADGAPQPQPPAGLRTKNPRVARAISILEQNLSDPPSIDDLARTVHISRRQLERGFREELDMSFGDFSRRLRLDHGLWLVLTTDRPILDITVECGFNGQSHFATLFRRAFDMSPSQARRLTRRDRDRLMRRAMRFQVRDRMAEAEPEPRR</sequence>
<dbReference type="InterPro" id="IPR009057">
    <property type="entry name" value="Homeodomain-like_sf"/>
</dbReference>
<feature type="domain" description="HTH araC/xylS-type" evidence="5">
    <location>
        <begin position="248"/>
        <end position="346"/>
    </location>
</feature>
<dbReference type="AlphaFoldDB" id="A0A8J7SNK5"/>
<dbReference type="Pfam" id="PF01965">
    <property type="entry name" value="DJ-1_PfpI"/>
    <property type="match status" value="1"/>
</dbReference>
<dbReference type="Gene3D" id="1.10.10.60">
    <property type="entry name" value="Homeodomain-like"/>
    <property type="match status" value="1"/>
</dbReference>
<gene>
    <name evidence="6" type="ORF">KAJ83_11935</name>
</gene>
<dbReference type="GO" id="GO:0003700">
    <property type="term" value="F:DNA-binding transcription factor activity"/>
    <property type="evidence" value="ECO:0007669"/>
    <property type="project" value="InterPro"/>
</dbReference>
<dbReference type="Gene3D" id="3.40.50.880">
    <property type="match status" value="1"/>
</dbReference>
<dbReference type="SUPFAM" id="SSF52317">
    <property type="entry name" value="Class I glutamine amidotransferase-like"/>
    <property type="match status" value="1"/>
</dbReference>
<feature type="compositionally biased region" description="Polar residues" evidence="4">
    <location>
        <begin position="1"/>
        <end position="14"/>
    </location>
</feature>
<dbReference type="PROSITE" id="PS00041">
    <property type="entry name" value="HTH_ARAC_FAMILY_1"/>
    <property type="match status" value="1"/>
</dbReference>
<dbReference type="InterPro" id="IPR050204">
    <property type="entry name" value="AraC_XylS_family_regulators"/>
</dbReference>
<dbReference type="InterPro" id="IPR002818">
    <property type="entry name" value="DJ-1/PfpI"/>
</dbReference>
<dbReference type="SUPFAM" id="SSF46689">
    <property type="entry name" value="Homeodomain-like"/>
    <property type="match status" value="2"/>
</dbReference>
<evidence type="ECO:0000256" key="1">
    <source>
        <dbReference type="ARBA" id="ARBA00023015"/>
    </source>
</evidence>
<dbReference type="InterPro" id="IPR029062">
    <property type="entry name" value="Class_I_gatase-like"/>
</dbReference>